<proteinExistence type="inferred from homology"/>
<organism evidence="3 4">
    <name type="scientific">Lentisphaera profundi</name>
    <dbReference type="NCBI Taxonomy" id="1658616"/>
    <lineage>
        <taxon>Bacteria</taxon>
        <taxon>Pseudomonadati</taxon>
        <taxon>Lentisphaerota</taxon>
        <taxon>Lentisphaeria</taxon>
        <taxon>Lentisphaerales</taxon>
        <taxon>Lentisphaeraceae</taxon>
        <taxon>Lentisphaera</taxon>
    </lineage>
</organism>
<dbReference type="PANTHER" id="PTHR33473:SF19">
    <property type="entry name" value="ATP-DEPENDENT CLP PROTEASE ADAPTER PROTEIN CLPS"/>
    <property type="match status" value="1"/>
</dbReference>
<reference evidence="3 4" key="1">
    <citation type="submission" date="2023-02" db="EMBL/GenBank/DDBJ databases">
        <title>Genome sequence of Lentisphaera profundi SAORIC-696.</title>
        <authorList>
            <person name="Kim e."/>
            <person name="Cho J.-C."/>
            <person name="Choi A."/>
            <person name="Kang I."/>
        </authorList>
    </citation>
    <scope>NUCLEOTIDE SEQUENCE [LARGE SCALE GENOMIC DNA]</scope>
    <source>
        <strain evidence="3 4">SAORIC-696</strain>
    </source>
</reference>
<dbReference type="InterPro" id="IPR022935">
    <property type="entry name" value="ClpS"/>
</dbReference>
<dbReference type="GO" id="GO:0008233">
    <property type="term" value="F:peptidase activity"/>
    <property type="evidence" value="ECO:0007669"/>
    <property type="project" value="UniProtKB-KW"/>
</dbReference>
<gene>
    <name evidence="1 3" type="primary">clpS</name>
    <name evidence="3" type="ORF">PQO03_03800</name>
</gene>
<keyword evidence="3" id="KW-0645">Protease</keyword>
<dbReference type="Pfam" id="PF02617">
    <property type="entry name" value="ClpS"/>
    <property type="match status" value="1"/>
</dbReference>
<keyword evidence="4" id="KW-1185">Reference proteome</keyword>
<dbReference type="HAMAP" id="MF_00302">
    <property type="entry name" value="ClpS"/>
    <property type="match status" value="1"/>
</dbReference>
<protein>
    <recommendedName>
        <fullName evidence="1">ATP-dependent Clp protease adapter protein ClpS</fullName>
    </recommendedName>
</protein>
<evidence type="ECO:0000256" key="1">
    <source>
        <dbReference type="HAMAP-Rule" id="MF_00302"/>
    </source>
</evidence>
<comment type="subunit">
    <text evidence="1">Binds to the N-terminal domain of the chaperone ClpA.</text>
</comment>
<dbReference type="InterPro" id="IPR003769">
    <property type="entry name" value="ClpS_core"/>
</dbReference>
<sequence length="103" mass="11675">MSEKISIEGDTALLEKRKVKRPSLFKVILHNDDYTPMDFVVMLIKGVFHKTDDEAVQIMLTVHVKGKAICGVYPKDVAENKVDKAMNMSKKEGHPLLCTMQKE</sequence>
<comment type="similarity">
    <text evidence="1">Belongs to the ClpS family.</text>
</comment>
<comment type="function">
    <text evidence="1">Involved in the modulation of the specificity of the ClpAP-mediated ATP-dependent protein degradation.</text>
</comment>
<dbReference type="InterPro" id="IPR014719">
    <property type="entry name" value="Ribosomal_bL12_C/ClpS-like"/>
</dbReference>
<dbReference type="PANTHER" id="PTHR33473">
    <property type="entry name" value="ATP-DEPENDENT CLP PROTEASE ADAPTER PROTEIN CLPS1, CHLOROPLASTIC"/>
    <property type="match status" value="1"/>
</dbReference>
<dbReference type="EMBL" id="CP117811">
    <property type="protein sequence ID" value="WDE97079.1"/>
    <property type="molecule type" value="Genomic_DNA"/>
</dbReference>
<accession>A0ABY7VUV9</accession>
<feature type="domain" description="Adaptor protein ClpS core" evidence="2">
    <location>
        <begin position="20"/>
        <end position="99"/>
    </location>
</feature>
<dbReference type="GO" id="GO:0006508">
    <property type="term" value="P:proteolysis"/>
    <property type="evidence" value="ECO:0007669"/>
    <property type="project" value="UniProtKB-KW"/>
</dbReference>
<dbReference type="Gene3D" id="3.30.1390.10">
    <property type="match status" value="1"/>
</dbReference>
<dbReference type="RefSeq" id="WP_274151245.1">
    <property type="nucleotide sequence ID" value="NZ_CP117811.1"/>
</dbReference>
<evidence type="ECO:0000259" key="2">
    <source>
        <dbReference type="Pfam" id="PF02617"/>
    </source>
</evidence>
<keyword evidence="3" id="KW-0378">Hydrolase</keyword>
<evidence type="ECO:0000313" key="4">
    <source>
        <dbReference type="Proteomes" id="UP001214250"/>
    </source>
</evidence>
<evidence type="ECO:0000313" key="3">
    <source>
        <dbReference type="EMBL" id="WDE97079.1"/>
    </source>
</evidence>
<dbReference type="NCBIfam" id="NF000672">
    <property type="entry name" value="PRK00033.1-5"/>
    <property type="match status" value="1"/>
</dbReference>
<dbReference type="SUPFAM" id="SSF54736">
    <property type="entry name" value="ClpS-like"/>
    <property type="match status" value="1"/>
</dbReference>
<name>A0ABY7VUV9_9BACT</name>
<dbReference type="Proteomes" id="UP001214250">
    <property type="component" value="Chromosome 1"/>
</dbReference>